<dbReference type="PANTHER" id="PTHR33170:SF2">
    <property type="entry name" value="OS12G0531500 PROTEIN"/>
    <property type="match status" value="1"/>
</dbReference>
<dbReference type="EMBL" id="JAUUTY010000001">
    <property type="protein sequence ID" value="KAK1698174.1"/>
    <property type="molecule type" value="Genomic_DNA"/>
</dbReference>
<feature type="region of interest" description="Disordered" evidence="1">
    <location>
        <begin position="530"/>
        <end position="590"/>
    </location>
</feature>
<organism evidence="2 3">
    <name type="scientific">Lolium multiflorum</name>
    <name type="common">Italian ryegrass</name>
    <name type="synonym">Lolium perenne subsp. multiflorum</name>
    <dbReference type="NCBI Taxonomy" id="4521"/>
    <lineage>
        <taxon>Eukaryota</taxon>
        <taxon>Viridiplantae</taxon>
        <taxon>Streptophyta</taxon>
        <taxon>Embryophyta</taxon>
        <taxon>Tracheophyta</taxon>
        <taxon>Spermatophyta</taxon>
        <taxon>Magnoliopsida</taxon>
        <taxon>Liliopsida</taxon>
        <taxon>Poales</taxon>
        <taxon>Poaceae</taxon>
        <taxon>BOP clade</taxon>
        <taxon>Pooideae</taxon>
        <taxon>Poodae</taxon>
        <taxon>Poeae</taxon>
        <taxon>Poeae Chloroplast Group 2 (Poeae type)</taxon>
        <taxon>Loliodinae</taxon>
        <taxon>Loliinae</taxon>
        <taxon>Lolium</taxon>
    </lineage>
</organism>
<evidence type="ECO:0008006" key="4">
    <source>
        <dbReference type="Google" id="ProtNLM"/>
    </source>
</evidence>
<dbReference type="Proteomes" id="UP001231189">
    <property type="component" value="Unassembled WGS sequence"/>
</dbReference>
<evidence type="ECO:0000313" key="2">
    <source>
        <dbReference type="EMBL" id="KAK1698174.1"/>
    </source>
</evidence>
<accession>A0AAD8U719</accession>
<gene>
    <name evidence="2" type="ORF">QYE76_014871</name>
</gene>
<sequence length="590" mass="62364">MGHAISGGGFYNIDVEPLRGSQTPGEVFAAIISFKGKPLSEEILFDELKHHVDELWDWQVRKLSEVEFSVVFPSRETLRLSMGSGKLYLPLSKTETAICEAFLAPRPSVLLPSTWVRLTGVPEDLMTKERLMAAFVMVGRPCEVDELSLKKKDTEPIRMRFHCRFPERIKGSIQVFVNGEGFTVGVQAETPPRGGAGGSGGPPKPPARQDEDDDESDGFSTDSEWNRHRRRKNKEGEKAKEGELEKGKATAGAATGKSHKGAAETGQGSQSAPPLGKGTVSAVAAGLTLDQYGSNLKGATSQFSFPALTSCGLEVSQGERVGVETGRAGLEGSSLSTVTDPTSWSVDSPVPLGPPAKVARRDVCPGSTEKEMAMLGVIEAVDGGGEGQVVVKDLVREACAATPVARGPRSAAIPYARRTATKPAAAVRKSSRHGKGAVASTMLEKAQQLVADKNLETVINNNKDVDKGTDFAILDILPDSHLSSVVKDSCIVFSPSMGCPGEALSVVRAKEKVQAALAATARRLRLEAEARKGSEENLPANGLERQGALDAADPVPGTGLPLGERGAGSQASDEEGADRVRGTHLTTVGE</sequence>
<keyword evidence="3" id="KW-1185">Reference proteome</keyword>
<evidence type="ECO:0000256" key="1">
    <source>
        <dbReference type="SAM" id="MobiDB-lite"/>
    </source>
</evidence>
<feature type="region of interest" description="Disordered" evidence="1">
    <location>
        <begin position="185"/>
        <end position="278"/>
    </location>
</feature>
<dbReference type="PANTHER" id="PTHR33170">
    <property type="entry name" value="DUF4283 DOMAIN-CONTAINING PROTEIN-RELATED"/>
    <property type="match status" value="1"/>
</dbReference>
<comment type="caution">
    <text evidence="2">The sequence shown here is derived from an EMBL/GenBank/DDBJ whole genome shotgun (WGS) entry which is preliminary data.</text>
</comment>
<feature type="compositionally biased region" description="Polar residues" evidence="1">
    <location>
        <begin position="333"/>
        <end position="346"/>
    </location>
</feature>
<evidence type="ECO:0000313" key="3">
    <source>
        <dbReference type="Proteomes" id="UP001231189"/>
    </source>
</evidence>
<dbReference type="AlphaFoldDB" id="A0AAD8U719"/>
<protein>
    <recommendedName>
        <fullName evidence="4">DUF4283 domain-containing protein</fullName>
    </recommendedName>
</protein>
<proteinExistence type="predicted"/>
<feature type="region of interest" description="Disordered" evidence="1">
    <location>
        <begin position="331"/>
        <end position="359"/>
    </location>
</feature>
<name>A0AAD8U719_LOLMU</name>
<feature type="compositionally biased region" description="Basic and acidic residues" evidence="1">
    <location>
        <begin position="234"/>
        <end position="248"/>
    </location>
</feature>
<reference evidence="2" key="1">
    <citation type="submission" date="2023-07" db="EMBL/GenBank/DDBJ databases">
        <title>A chromosome-level genome assembly of Lolium multiflorum.</title>
        <authorList>
            <person name="Chen Y."/>
            <person name="Copetti D."/>
            <person name="Kolliker R."/>
            <person name="Studer B."/>
        </authorList>
    </citation>
    <scope>NUCLEOTIDE SEQUENCE</scope>
    <source>
        <strain evidence="2">02402/16</strain>
        <tissue evidence="2">Leaf</tissue>
    </source>
</reference>